<dbReference type="RefSeq" id="WP_017459609.1">
    <property type="nucleotide sequence ID" value="NZ_FMUI01000016.1"/>
</dbReference>
<evidence type="ECO:0000313" key="2">
    <source>
        <dbReference type="Proteomes" id="UP000183569"/>
    </source>
</evidence>
<evidence type="ECO:0000313" key="1">
    <source>
        <dbReference type="EMBL" id="SCX60939.1"/>
    </source>
</evidence>
<organism evidence="1 2">
    <name type="scientific">Kosakonia sacchari</name>
    <dbReference type="NCBI Taxonomy" id="1158459"/>
    <lineage>
        <taxon>Bacteria</taxon>
        <taxon>Pseudomonadati</taxon>
        <taxon>Pseudomonadota</taxon>
        <taxon>Gammaproteobacteria</taxon>
        <taxon>Enterobacterales</taxon>
        <taxon>Enterobacteriaceae</taxon>
        <taxon>Kosakonia</taxon>
    </lineage>
</organism>
<proteinExistence type="predicted"/>
<dbReference type="SUPFAM" id="SSF48452">
    <property type="entry name" value="TPR-like"/>
    <property type="match status" value="1"/>
</dbReference>
<accession>A0A1G4Z5I9</accession>
<evidence type="ECO:0008006" key="3">
    <source>
        <dbReference type="Google" id="ProtNLM"/>
    </source>
</evidence>
<sequence length="144" mass="16813">MKEQSQINSELESRIIGIITEGNECDDNKEFKAAIDKYDEAYDILPEPKFEWEMLSAWLAGSYFNAYFALGKFSEAKHWAGIELKYRSSDIDVGPFMDIGMASYELGQLDEAYENFNAAYLYGKERPFKEYPKKYLKFYLERKG</sequence>
<dbReference type="GeneID" id="94286088"/>
<dbReference type="EMBL" id="FMUI01000016">
    <property type="protein sequence ID" value="SCX60939.1"/>
    <property type="molecule type" value="Genomic_DNA"/>
</dbReference>
<name>A0A1G4Z5I9_9ENTR</name>
<gene>
    <name evidence="1" type="ORF">SAMN02927897_04034</name>
</gene>
<protein>
    <recommendedName>
        <fullName evidence="3">Tetratricopeptide repeat protein</fullName>
    </recommendedName>
</protein>
<dbReference type="Gene3D" id="1.25.40.10">
    <property type="entry name" value="Tetratricopeptide repeat domain"/>
    <property type="match status" value="1"/>
</dbReference>
<dbReference type="InterPro" id="IPR011990">
    <property type="entry name" value="TPR-like_helical_dom_sf"/>
</dbReference>
<reference evidence="1 2" key="1">
    <citation type="submission" date="2016-10" db="EMBL/GenBank/DDBJ databases">
        <authorList>
            <person name="Varghese N."/>
            <person name="Submissions S."/>
        </authorList>
    </citation>
    <scope>NUCLEOTIDE SEQUENCE [LARGE SCALE GENOMIC DNA]</scope>
    <source>
        <strain evidence="1 2">CGMCC 1.12102</strain>
    </source>
</reference>
<dbReference type="Proteomes" id="UP000183569">
    <property type="component" value="Unassembled WGS sequence"/>
</dbReference>
<comment type="caution">
    <text evidence="1">The sequence shown here is derived from an EMBL/GenBank/DDBJ whole genome shotgun (WGS) entry which is preliminary data.</text>
</comment>
<dbReference type="AlphaFoldDB" id="A0A1G4Z5I9"/>